<dbReference type="Proteomes" id="UP000569951">
    <property type="component" value="Unassembled WGS sequence"/>
</dbReference>
<dbReference type="RefSeq" id="WP_183987696.1">
    <property type="nucleotide sequence ID" value="NZ_JACHHG010000008.1"/>
</dbReference>
<dbReference type="NCBIfam" id="NF004837">
    <property type="entry name" value="PRK06187.1"/>
    <property type="match status" value="1"/>
</dbReference>
<dbReference type="EC" id="6.2.1.-" evidence="5"/>
<dbReference type="InterPro" id="IPR000873">
    <property type="entry name" value="AMP-dep_synth/lig_dom"/>
</dbReference>
<evidence type="ECO:0000313" key="5">
    <source>
        <dbReference type="EMBL" id="MBB6098949.1"/>
    </source>
</evidence>
<protein>
    <submittedName>
        <fullName evidence="5">Fatty-acyl-CoA synthase</fullName>
        <ecNumber evidence="5">6.2.1.-</ecNumber>
    </submittedName>
</protein>
<evidence type="ECO:0000259" key="3">
    <source>
        <dbReference type="Pfam" id="PF00501"/>
    </source>
</evidence>
<feature type="domain" description="AMP-binding enzyme C-terminal" evidence="4">
    <location>
        <begin position="463"/>
        <end position="537"/>
    </location>
</feature>
<reference evidence="5 6" key="1">
    <citation type="submission" date="2020-08" db="EMBL/GenBank/DDBJ databases">
        <title>Genomic Encyclopedia of Type Strains, Phase IV (KMG-IV): sequencing the most valuable type-strain genomes for metagenomic binning, comparative biology and taxonomic classification.</title>
        <authorList>
            <person name="Goeker M."/>
        </authorList>
    </citation>
    <scope>NUCLEOTIDE SEQUENCE [LARGE SCALE GENOMIC DNA]</scope>
    <source>
        <strain evidence="5 6">DSM 21458</strain>
    </source>
</reference>
<dbReference type="PANTHER" id="PTHR43767">
    <property type="entry name" value="LONG-CHAIN-FATTY-ACID--COA LIGASE"/>
    <property type="match status" value="1"/>
</dbReference>
<dbReference type="Pfam" id="PF13193">
    <property type="entry name" value="AMP-binding_C"/>
    <property type="match status" value="1"/>
</dbReference>
<comment type="similarity">
    <text evidence="1">Belongs to the ATP-dependent AMP-binding enzyme family.</text>
</comment>
<dbReference type="SUPFAM" id="SSF56801">
    <property type="entry name" value="Acetyl-CoA synthetase-like"/>
    <property type="match status" value="1"/>
</dbReference>
<dbReference type="Pfam" id="PF00501">
    <property type="entry name" value="AMP-binding"/>
    <property type="match status" value="1"/>
</dbReference>
<sequence length="554" mass="60871">MRSTMMDVQLTVSTILERVGTLFAQQEVVSLLPAGMDEAGRPIPAKHRCTYGDVYRRAKQLAHALTDAGIRPGDRVATLATNHFRHLEAYLGIPITGAVLHTVNVRLHPEQIVYIINHAGDRILLLDNVFARMIPQIVQACPQLEKIVVMGPLPQAVPGVVDYDAWIGGYGSDYRYPELDERDACGMCYTSGTTGNPKGVLYSHRSTVLHSLASALPDALDLREADRLLPVVPMFHVNAWGLPYTAAMVGASQVFASVFSDGASLARLMQEEKVTLSAGVPTIWMGLLQELERAQVEGQPYDLSAMRKMVVGGSAAPEALIRAFDRLGLYLGHAWGMTETSPLGTNSQLPPGVDERSDEGYRLRAKQGRAVPLVELKLVNADLEEVPHDGQTMGNLLIRGPWISESYFGDPEASRAAVHSIEGRAWFDTGDIATMDERGYMHIKDRAKELIKSGGEWISSVDLENALMGHPAVAEAAVIAVPHPRWTERPLAVVVKRPGAEVSAEELTAYLEPHFARFWLPDAYEFVAEIPRTAAGKFLKRKLREQFQGYTLPV</sequence>
<evidence type="ECO:0000256" key="2">
    <source>
        <dbReference type="ARBA" id="ARBA00022598"/>
    </source>
</evidence>
<keyword evidence="6" id="KW-1185">Reference proteome</keyword>
<dbReference type="GO" id="GO:0016877">
    <property type="term" value="F:ligase activity, forming carbon-sulfur bonds"/>
    <property type="evidence" value="ECO:0007669"/>
    <property type="project" value="UniProtKB-ARBA"/>
</dbReference>
<evidence type="ECO:0000256" key="1">
    <source>
        <dbReference type="ARBA" id="ARBA00006432"/>
    </source>
</evidence>
<name>A0A841I3P7_9DEIO</name>
<feature type="domain" description="AMP-dependent synthetase/ligase" evidence="3">
    <location>
        <begin position="46"/>
        <end position="408"/>
    </location>
</feature>
<proteinExistence type="inferred from homology"/>
<accession>A0A841I3P7</accession>
<dbReference type="PANTHER" id="PTHR43767:SF11">
    <property type="entry name" value="MEDIUM-CHAIN-FATTY-ACID--COA LIGASE"/>
    <property type="match status" value="1"/>
</dbReference>
<dbReference type="PROSITE" id="PS00455">
    <property type="entry name" value="AMP_BINDING"/>
    <property type="match status" value="1"/>
</dbReference>
<evidence type="ECO:0000313" key="6">
    <source>
        <dbReference type="Proteomes" id="UP000569951"/>
    </source>
</evidence>
<dbReference type="InterPro" id="IPR020845">
    <property type="entry name" value="AMP-binding_CS"/>
</dbReference>
<gene>
    <name evidence="5" type="ORF">HNR42_002384</name>
</gene>
<dbReference type="FunFam" id="3.30.300.30:FF:000008">
    <property type="entry name" value="2,3-dihydroxybenzoate-AMP ligase"/>
    <property type="match status" value="1"/>
</dbReference>
<dbReference type="AlphaFoldDB" id="A0A841I3P7"/>
<dbReference type="Gene3D" id="3.30.300.30">
    <property type="match status" value="1"/>
</dbReference>
<dbReference type="InterPro" id="IPR050237">
    <property type="entry name" value="ATP-dep_AMP-bd_enzyme"/>
</dbReference>
<dbReference type="Gene3D" id="3.40.50.12780">
    <property type="entry name" value="N-terminal domain of ligase-like"/>
    <property type="match status" value="1"/>
</dbReference>
<dbReference type="InterPro" id="IPR045851">
    <property type="entry name" value="AMP-bd_C_sf"/>
</dbReference>
<comment type="caution">
    <text evidence="5">The sequence shown here is derived from an EMBL/GenBank/DDBJ whole genome shotgun (WGS) entry which is preliminary data.</text>
</comment>
<organism evidence="5 6">
    <name type="scientific">Deinobacterium chartae</name>
    <dbReference type="NCBI Taxonomy" id="521158"/>
    <lineage>
        <taxon>Bacteria</taxon>
        <taxon>Thermotogati</taxon>
        <taxon>Deinococcota</taxon>
        <taxon>Deinococci</taxon>
        <taxon>Deinococcales</taxon>
        <taxon>Deinococcaceae</taxon>
        <taxon>Deinobacterium</taxon>
    </lineage>
</organism>
<dbReference type="InterPro" id="IPR025110">
    <property type="entry name" value="AMP-bd_C"/>
</dbReference>
<dbReference type="EMBL" id="JACHHG010000008">
    <property type="protein sequence ID" value="MBB6098949.1"/>
    <property type="molecule type" value="Genomic_DNA"/>
</dbReference>
<dbReference type="CDD" id="cd12119">
    <property type="entry name" value="ttLC_FACS_AlkK_like"/>
    <property type="match status" value="1"/>
</dbReference>
<evidence type="ECO:0000259" key="4">
    <source>
        <dbReference type="Pfam" id="PF13193"/>
    </source>
</evidence>
<dbReference type="InterPro" id="IPR042099">
    <property type="entry name" value="ANL_N_sf"/>
</dbReference>
<keyword evidence="2 5" id="KW-0436">Ligase</keyword>